<evidence type="ECO:0000313" key="3">
    <source>
        <dbReference type="Proteomes" id="UP000261680"/>
    </source>
</evidence>
<name>A0A8M1F4U9_URSMA</name>
<keyword evidence="1" id="KW-0344">Guanine-nucleotide releasing factor</keyword>
<dbReference type="InterPro" id="IPR001895">
    <property type="entry name" value="RASGEF_cat_dom"/>
</dbReference>
<dbReference type="GO" id="GO:0007265">
    <property type="term" value="P:Ras protein signal transduction"/>
    <property type="evidence" value="ECO:0007669"/>
    <property type="project" value="TreeGrafter"/>
</dbReference>
<protein>
    <submittedName>
        <fullName evidence="4">Ral guanine nucleotide dissociation stimulator-like isoform X15</fullName>
    </submittedName>
</protein>
<evidence type="ECO:0000256" key="1">
    <source>
        <dbReference type="ARBA" id="ARBA00022658"/>
    </source>
</evidence>
<dbReference type="GO" id="GO:0005085">
    <property type="term" value="F:guanyl-nucleotide exchange factor activity"/>
    <property type="evidence" value="ECO:0007669"/>
    <property type="project" value="UniProtKB-KW"/>
</dbReference>
<organism evidence="3 4">
    <name type="scientific">Ursus maritimus</name>
    <name type="common">Polar bear</name>
    <name type="synonym">Thalarctos maritimus</name>
    <dbReference type="NCBI Taxonomy" id="29073"/>
    <lineage>
        <taxon>Eukaryota</taxon>
        <taxon>Metazoa</taxon>
        <taxon>Chordata</taxon>
        <taxon>Craniata</taxon>
        <taxon>Vertebrata</taxon>
        <taxon>Euteleostomi</taxon>
        <taxon>Mammalia</taxon>
        <taxon>Eutheria</taxon>
        <taxon>Laurasiatheria</taxon>
        <taxon>Carnivora</taxon>
        <taxon>Caniformia</taxon>
        <taxon>Ursidae</taxon>
        <taxon>Ursus</taxon>
    </lineage>
</organism>
<feature type="domain" description="Ras-GEF" evidence="2">
    <location>
        <begin position="225"/>
        <end position="420"/>
    </location>
</feature>
<gene>
    <name evidence="4" type="primary">LOC103681925</name>
</gene>
<accession>A0A8M1F4U9</accession>
<dbReference type="SMART" id="SM00147">
    <property type="entry name" value="RasGEF"/>
    <property type="match status" value="1"/>
</dbReference>
<sequence>MLRLREGTMERFVQSLVPSFPDGSISTTSTIFCMYEMFTSATQVLGQQFNSTLSPFLGTWPDQNLQAIYQSLGRDRVEIKVAYVHGAMVLKWHAWDLTNHVPLLLMQRELLALTEAEVEVPAPGLLPAAEPGTGPPIELEATPALCQLSPAVSEPASPPSAVPELQPVLPSSACVPGAEQQSAGPPFLLESFTQATATEPTAAPEASCHRCVTPKNQLGEEKPDLLDFPPRLVAEQLTYMDAACQTLRNYSSLHAILSALQSVSIHRLENTWGKVSRKPLRIFQKLCSKDTAQGRNLLIKDTGCRAFPWHFPHRAGDVRYRHGGLSGGMSEVRLQLGHGSRCRRLVKQQSFLKAKLHEVCLSGPQPPPEYQVMTDIMLLQVAAENYTLEPEDPFWAWFQAMESLSEAESYTLSCQLEPRS</sequence>
<evidence type="ECO:0000259" key="2">
    <source>
        <dbReference type="SMART" id="SM00147"/>
    </source>
</evidence>
<dbReference type="SUPFAM" id="SSF48366">
    <property type="entry name" value="Ras GEF"/>
    <property type="match status" value="1"/>
</dbReference>
<dbReference type="AlphaFoldDB" id="A0A8M1F4U9"/>
<dbReference type="InterPro" id="IPR008937">
    <property type="entry name" value="Ras-like_GEF"/>
</dbReference>
<dbReference type="PANTHER" id="PTHR23113">
    <property type="entry name" value="GUANINE NUCLEOTIDE EXCHANGE FACTOR"/>
    <property type="match status" value="1"/>
</dbReference>
<keyword evidence="3" id="KW-1185">Reference proteome</keyword>
<dbReference type="RefSeq" id="XP_040476877.1">
    <property type="nucleotide sequence ID" value="XM_040620943.1"/>
</dbReference>
<proteinExistence type="predicted"/>
<dbReference type="GeneID" id="103681925"/>
<dbReference type="Proteomes" id="UP000261680">
    <property type="component" value="Unplaced"/>
</dbReference>
<evidence type="ECO:0000313" key="4">
    <source>
        <dbReference type="RefSeq" id="XP_040476877.1"/>
    </source>
</evidence>
<dbReference type="GO" id="GO:0005886">
    <property type="term" value="C:plasma membrane"/>
    <property type="evidence" value="ECO:0007669"/>
    <property type="project" value="TreeGrafter"/>
</dbReference>
<dbReference type="Gene3D" id="1.10.840.10">
    <property type="entry name" value="Ras guanine-nucleotide exchange factors catalytic domain"/>
    <property type="match status" value="2"/>
</dbReference>
<dbReference type="InterPro" id="IPR036964">
    <property type="entry name" value="RASGEF_cat_dom_sf"/>
</dbReference>
<reference evidence="4" key="1">
    <citation type="submission" date="2025-08" db="UniProtKB">
        <authorList>
            <consortium name="RefSeq"/>
        </authorList>
    </citation>
    <scope>IDENTIFICATION</scope>
    <source>
        <tissue evidence="4">Whole blood</tissue>
    </source>
</reference>
<dbReference type="PANTHER" id="PTHR23113:SF35">
    <property type="entry name" value="RAL GUANINE NUCLEOTIDE DISSOCIATION STIMULATOR"/>
    <property type="match status" value="1"/>
</dbReference>
<dbReference type="Pfam" id="PF00617">
    <property type="entry name" value="RasGEF"/>
    <property type="match status" value="1"/>
</dbReference>
<dbReference type="InterPro" id="IPR023578">
    <property type="entry name" value="Ras_GEF_dom_sf"/>
</dbReference>